<dbReference type="InterPro" id="IPR026040">
    <property type="entry name" value="HyI-like"/>
</dbReference>
<sequence>MPRFAANLSMLYTEHAFLDRFKAAAADGFKAVEFLFPYEYPPAALADCLLRHGLSQALFNAPPGDWAAGERGLACLPGRQAEFRAGLDRALDYAAALNCSRIHVMAGIQPEDASPNALQTNYLDNLAWAAERARAQAVDICIEPINRRDMPGYFLCGQAQALKVIETIAAPNLRLQFDAYHCQISEGDVTNKLRQAITRGVLGHVQLAGVPDRHEPDQGELRVDGLLGLLDELGYSGFVGCEYRPRAGTREGLGWLKPWFGAGQFKG</sequence>
<comment type="similarity">
    <text evidence="2">Belongs to the hyi family.</text>
</comment>
<reference evidence="4 5" key="1">
    <citation type="submission" date="2021-11" db="EMBL/GenBank/DDBJ databases">
        <authorList>
            <person name="Liang Q."/>
            <person name="Mou H."/>
            <person name="Liu Z."/>
        </authorList>
    </citation>
    <scope>NUCLEOTIDE SEQUENCE [LARGE SCALE GENOMIC DNA]</scope>
    <source>
        <strain evidence="4 5">CHU3</strain>
    </source>
</reference>
<dbReference type="Proteomes" id="UP001209701">
    <property type="component" value="Unassembled WGS sequence"/>
</dbReference>
<keyword evidence="5" id="KW-1185">Reference proteome</keyword>
<dbReference type="PIRSF" id="PIRSF006241">
    <property type="entry name" value="HyI"/>
    <property type="match status" value="1"/>
</dbReference>
<evidence type="ECO:0000256" key="2">
    <source>
        <dbReference type="PIRNR" id="PIRNR006241"/>
    </source>
</evidence>
<evidence type="ECO:0000256" key="1">
    <source>
        <dbReference type="ARBA" id="ARBA00023235"/>
    </source>
</evidence>
<evidence type="ECO:0000259" key="3">
    <source>
        <dbReference type="Pfam" id="PF01261"/>
    </source>
</evidence>
<dbReference type="InterPro" id="IPR036237">
    <property type="entry name" value="Xyl_isomerase-like_sf"/>
</dbReference>
<dbReference type="InterPro" id="IPR050417">
    <property type="entry name" value="Sugar_Epim/Isomerase"/>
</dbReference>
<dbReference type="InterPro" id="IPR053398">
    <property type="entry name" value="HPT_OtnI_isomerases"/>
</dbReference>
<dbReference type="RefSeq" id="WP_263570913.1">
    <property type="nucleotide sequence ID" value="NZ_JAJIRN010000004.1"/>
</dbReference>
<dbReference type="GO" id="GO:0016853">
    <property type="term" value="F:isomerase activity"/>
    <property type="evidence" value="ECO:0007669"/>
    <property type="project" value="UniProtKB-KW"/>
</dbReference>
<comment type="caution">
    <text evidence="4">The sequence shown here is derived from an EMBL/GenBank/DDBJ whole genome shotgun (WGS) entry which is preliminary data.</text>
</comment>
<feature type="domain" description="Xylose isomerase-like TIM barrel" evidence="3">
    <location>
        <begin position="21"/>
        <end position="258"/>
    </location>
</feature>
<dbReference type="PANTHER" id="PTHR43489">
    <property type="entry name" value="ISOMERASE"/>
    <property type="match status" value="1"/>
</dbReference>
<protein>
    <submittedName>
        <fullName evidence="4">Hydroxypyruvate isomerase family protein</fullName>
    </submittedName>
</protein>
<evidence type="ECO:0000313" key="5">
    <source>
        <dbReference type="Proteomes" id="UP001209701"/>
    </source>
</evidence>
<dbReference type="InterPro" id="IPR013022">
    <property type="entry name" value="Xyl_isomerase-like_TIM-brl"/>
</dbReference>
<evidence type="ECO:0000313" key="4">
    <source>
        <dbReference type="EMBL" id="MCV2368309.1"/>
    </source>
</evidence>
<accession>A0ABT2YE31</accession>
<gene>
    <name evidence="4" type="ORF">LNV07_09405</name>
</gene>
<dbReference type="SUPFAM" id="SSF51658">
    <property type="entry name" value="Xylose isomerase-like"/>
    <property type="match status" value="1"/>
</dbReference>
<dbReference type="Pfam" id="PF01261">
    <property type="entry name" value="AP_endonuc_2"/>
    <property type="match status" value="1"/>
</dbReference>
<dbReference type="EMBL" id="JAJIRN010000004">
    <property type="protein sequence ID" value="MCV2368309.1"/>
    <property type="molecule type" value="Genomic_DNA"/>
</dbReference>
<name>A0ABT2YE31_9BURK</name>
<dbReference type="NCBIfam" id="NF043033">
    <property type="entry name" value="OxoTetrIsom"/>
    <property type="match status" value="1"/>
</dbReference>
<dbReference type="Gene3D" id="3.20.20.150">
    <property type="entry name" value="Divalent-metal-dependent TIM barrel enzymes"/>
    <property type="match status" value="1"/>
</dbReference>
<organism evidence="4 5">
    <name type="scientific">Roseateles oligotrophus</name>
    <dbReference type="NCBI Taxonomy" id="1769250"/>
    <lineage>
        <taxon>Bacteria</taxon>
        <taxon>Pseudomonadati</taxon>
        <taxon>Pseudomonadota</taxon>
        <taxon>Betaproteobacteria</taxon>
        <taxon>Burkholderiales</taxon>
        <taxon>Sphaerotilaceae</taxon>
        <taxon>Roseateles</taxon>
    </lineage>
</organism>
<keyword evidence="1 2" id="KW-0413">Isomerase</keyword>
<dbReference type="PANTHER" id="PTHR43489:SF6">
    <property type="entry name" value="HYDROXYPYRUVATE ISOMERASE-RELATED"/>
    <property type="match status" value="1"/>
</dbReference>
<proteinExistence type="inferred from homology"/>